<protein>
    <recommendedName>
        <fullName evidence="3">glucan endo-1,3-beta-D-glucosidase</fullName>
        <ecNumber evidence="3">3.2.1.39</ecNumber>
    </recommendedName>
</protein>
<dbReference type="Pfam" id="PF00332">
    <property type="entry name" value="Glyco_hydro_17"/>
    <property type="match status" value="1"/>
</dbReference>
<keyword evidence="7 9" id="KW-0326">Glycosidase</keyword>
<feature type="chain" id="PRO_5047247112" description="glucan endo-1,3-beta-D-glucosidase" evidence="10">
    <location>
        <begin position="22"/>
        <end position="718"/>
    </location>
</feature>
<evidence type="ECO:0000256" key="8">
    <source>
        <dbReference type="RuleBase" id="RU004335"/>
    </source>
</evidence>
<name>A0ABR2SWC1_9ROSI</name>
<evidence type="ECO:0000256" key="9">
    <source>
        <dbReference type="RuleBase" id="RU004336"/>
    </source>
</evidence>
<feature type="signal peptide" evidence="10">
    <location>
        <begin position="1"/>
        <end position="21"/>
    </location>
</feature>
<dbReference type="Proteomes" id="UP001396334">
    <property type="component" value="Unassembled WGS sequence"/>
</dbReference>
<feature type="domain" description="X8" evidence="11">
    <location>
        <begin position="401"/>
        <end position="487"/>
    </location>
</feature>
<evidence type="ECO:0000313" key="13">
    <source>
        <dbReference type="Proteomes" id="UP001396334"/>
    </source>
</evidence>
<dbReference type="PANTHER" id="PTHR32227">
    <property type="entry name" value="GLUCAN ENDO-1,3-BETA-GLUCOSIDASE BG1-RELATED-RELATED"/>
    <property type="match status" value="1"/>
</dbReference>
<dbReference type="EMBL" id="JBBPBN010000011">
    <property type="protein sequence ID" value="KAK9029532.1"/>
    <property type="molecule type" value="Genomic_DNA"/>
</dbReference>
<evidence type="ECO:0000256" key="10">
    <source>
        <dbReference type="SAM" id="SignalP"/>
    </source>
</evidence>
<keyword evidence="4 10" id="KW-0732">Signal</keyword>
<organism evidence="12 13">
    <name type="scientific">Hibiscus sabdariffa</name>
    <name type="common">roselle</name>
    <dbReference type="NCBI Taxonomy" id="183260"/>
    <lineage>
        <taxon>Eukaryota</taxon>
        <taxon>Viridiplantae</taxon>
        <taxon>Streptophyta</taxon>
        <taxon>Embryophyta</taxon>
        <taxon>Tracheophyta</taxon>
        <taxon>Spermatophyta</taxon>
        <taxon>Magnoliopsida</taxon>
        <taxon>eudicotyledons</taxon>
        <taxon>Gunneridae</taxon>
        <taxon>Pentapetalae</taxon>
        <taxon>rosids</taxon>
        <taxon>malvids</taxon>
        <taxon>Malvales</taxon>
        <taxon>Malvaceae</taxon>
        <taxon>Malvoideae</taxon>
        <taxon>Hibiscus</taxon>
    </lineage>
</organism>
<evidence type="ECO:0000256" key="3">
    <source>
        <dbReference type="ARBA" id="ARBA00012780"/>
    </source>
</evidence>
<evidence type="ECO:0000259" key="11">
    <source>
        <dbReference type="SMART" id="SM00768"/>
    </source>
</evidence>
<proteinExistence type="inferred from homology"/>
<dbReference type="InterPro" id="IPR017853">
    <property type="entry name" value="GH"/>
</dbReference>
<evidence type="ECO:0000256" key="7">
    <source>
        <dbReference type="ARBA" id="ARBA00023295"/>
    </source>
</evidence>
<dbReference type="Pfam" id="PF07983">
    <property type="entry name" value="X8"/>
    <property type="match status" value="1"/>
</dbReference>
<comment type="similarity">
    <text evidence="2 8">Belongs to the glycosyl hydrolase 17 family.</text>
</comment>
<dbReference type="PROSITE" id="PS00587">
    <property type="entry name" value="GLYCOSYL_HYDROL_F17"/>
    <property type="match status" value="1"/>
</dbReference>
<dbReference type="Gene3D" id="3.20.20.80">
    <property type="entry name" value="Glycosidases"/>
    <property type="match status" value="1"/>
</dbReference>
<dbReference type="InterPro" id="IPR012946">
    <property type="entry name" value="X8"/>
</dbReference>
<dbReference type="SMART" id="SM00768">
    <property type="entry name" value="X8"/>
    <property type="match status" value="1"/>
</dbReference>
<dbReference type="EC" id="3.2.1.39" evidence="3"/>
<accession>A0ABR2SWC1</accession>
<comment type="catalytic activity">
    <reaction evidence="1">
        <text>Hydrolysis of (1-&gt;3)-beta-D-glucosidic linkages in (1-&gt;3)-beta-D-glucans.</text>
        <dbReference type="EC" id="3.2.1.39"/>
    </reaction>
</comment>
<evidence type="ECO:0000256" key="6">
    <source>
        <dbReference type="ARBA" id="ARBA00023157"/>
    </source>
</evidence>
<reference evidence="12 13" key="1">
    <citation type="journal article" date="2024" name="G3 (Bethesda)">
        <title>Genome assembly of Hibiscus sabdariffa L. provides insights into metabolisms of medicinal natural products.</title>
        <authorList>
            <person name="Kim T."/>
        </authorList>
    </citation>
    <scope>NUCLEOTIDE SEQUENCE [LARGE SCALE GENOMIC DNA]</scope>
    <source>
        <strain evidence="12">TK-2024</strain>
        <tissue evidence="12">Old leaves</tissue>
    </source>
</reference>
<evidence type="ECO:0000256" key="2">
    <source>
        <dbReference type="ARBA" id="ARBA00008773"/>
    </source>
</evidence>
<dbReference type="SUPFAM" id="SSF51445">
    <property type="entry name" value="(Trans)glycosidases"/>
    <property type="match status" value="1"/>
</dbReference>
<keyword evidence="13" id="KW-1185">Reference proteome</keyword>
<dbReference type="Gene3D" id="1.20.58.1040">
    <property type="match status" value="1"/>
</dbReference>
<dbReference type="InterPro" id="IPR044965">
    <property type="entry name" value="Glyco_hydro_17_plant"/>
</dbReference>
<evidence type="ECO:0000256" key="1">
    <source>
        <dbReference type="ARBA" id="ARBA00000382"/>
    </source>
</evidence>
<gene>
    <name evidence="12" type="ORF">V6N11_026645</name>
</gene>
<keyword evidence="5 9" id="KW-0378">Hydrolase</keyword>
<dbReference type="InterPro" id="IPR000490">
    <property type="entry name" value="Glyco_hydro_17"/>
</dbReference>
<evidence type="ECO:0000256" key="5">
    <source>
        <dbReference type="ARBA" id="ARBA00022801"/>
    </source>
</evidence>
<comment type="caution">
    <text evidence="12">The sequence shown here is derived from an EMBL/GenBank/DDBJ whole genome shotgun (WGS) entry which is preliminary data.</text>
</comment>
<sequence length="718" mass="78806">MSCKCSLASASILYFFSFSSLNSVLLPFKGGATGGGGDGGGGGGEGTDSYSVRTPMALVGGIGVNWGTQSTHPLPPDTIVRLLRDNGFQRVKLFDAEYDTLKALGKTGIEVMVGIPNDMLATVGGSIKAAEKWVAKNVTQHITSNNVNIRYVAVGNEPFLETYNGSYLGITFPALRNIQAALVKAGHNNQVKVTVPLNADVYMSSSELPSDGDFRADIHDVMLTIVNFLSVSGAPFTVNIYPFISLYADPNFPVEYAFFDGNASPINDGGISYTNMFDANLDTLAHALQRNGFADLPIIVGEIGWPTDGDRNANIEYARRFNQGFMSHISGGRGTPMRPGPIDVYLFSLIDEDAKSIALGNFERHWGIFTYDGLPKYPLNLGTTNSGALVRANGVQYLENKWCVMKPSARIDDPSVAPSVNYACSSADCTSLGYGSSCRNLDARGNISYAFNSYFQQNNQLDEACKFPNVSMITKTDPTPTVGNCRFNRMIQPYYGFGFKDLKINYMESITVIAKLTWNLIQLETGNTPFHTNLLLDGRPICIKKWPHLPSGFGMKHRCLILSINDFSRTLIVCLCTPLLILATVAWHASSYQQGQTQEVNHVAETRPVDPSPALAFFHYQKIIGQFREGTACSTREYGFVTVEVSGTMATKGLACRGEQESYWQNLGRVIRSEWELRGLRHGSVLMARIFARSMNKYCGSRCRPDDSLFEYEVISCL</sequence>
<evidence type="ECO:0000313" key="12">
    <source>
        <dbReference type="EMBL" id="KAK9029532.1"/>
    </source>
</evidence>
<keyword evidence="6" id="KW-1015">Disulfide bond</keyword>
<evidence type="ECO:0000256" key="4">
    <source>
        <dbReference type="ARBA" id="ARBA00022729"/>
    </source>
</evidence>